<reference evidence="3 4" key="1">
    <citation type="journal article" date="2008" name="Nature">
        <title>The genome of the model beetle and pest Tribolium castaneum.</title>
        <authorList>
            <consortium name="Tribolium Genome Sequencing Consortium"/>
            <person name="Richards S."/>
            <person name="Gibbs R.A."/>
            <person name="Weinstock G.M."/>
            <person name="Brown S.J."/>
            <person name="Denell R."/>
            <person name="Beeman R.W."/>
            <person name="Gibbs R."/>
            <person name="Beeman R.W."/>
            <person name="Brown S.J."/>
            <person name="Bucher G."/>
            <person name="Friedrich M."/>
            <person name="Grimmelikhuijzen C.J."/>
            <person name="Klingler M."/>
            <person name="Lorenzen M."/>
            <person name="Richards S."/>
            <person name="Roth S."/>
            <person name="Schroder R."/>
            <person name="Tautz D."/>
            <person name="Zdobnov E.M."/>
            <person name="Muzny D."/>
            <person name="Gibbs R.A."/>
            <person name="Weinstock G.M."/>
            <person name="Attaway T."/>
            <person name="Bell S."/>
            <person name="Buhay C.J."/>
            <person name="Chandrabose M.N."/>
            <person name="Chavez D."/>
            <person name="Clerk-Blankenburg K.P."/>
            <person name="Cree A."/>
            <person name="Dao M."/>
            <person name="Davis C."/>
            <person name="Chacko J."/>
            <person name="Dinh H."/>
            <person name="Dugan-Rocha S."/>
            <person name="Fowler G."/>
            <person name="Garner T.T."/>
            <person name="Garnes J."/>
            <person name="Gnirke A."/>
            <person name="Hawes A."/>
            <person name="Hernandez J."/>
            <person name="Hines S."/>
            <person name="Holder M."/>
            <person name="Hume J."/>
            <person name="Jhangiani S.N."/>
            <person name="Joshi V."/>
            <person name="Khan Z.M."/>
            <person name="Jackson L."/>
            <person name="Kovar C."/>
            <person name="Kowis A."/>
            <person name="Lee S."/>
            <person name="Lewis L.R."/>
            <person name="Margolis J."/>
            <person name="Morgan M."/>
            <person name="Nazareth L.V."/>
            <person name="Nguyen N."/>
            <person name="Okwuonu G."/>
            <person name="Parker D."/>
            <person name="Richards S."/>
            <person name="Ruiz S.J."/>
            <person name="Santibanez J."/>
            <person name="Savard J."/>
            <person name="Scherer S.E."/>
            <person name="Schneider B."/>
            <person name="Sodergren E."/>
            <person name="Tautz D."/>
            <person name="Vattahil S."/>
            <person name="Villasana D."/>
            <person name="White C.S."/>
            <person name="Wright R."/>
            <person name="Park Y."/>
            <person name="Beeman R.W."/>
            <person name="Lord J."/>
            <person name="Oppert B."/>
            <person name="Lorenzen M."/>
            <person name="Brown S."/>
            <person name="Wang L."/>
            <person name="Savard J."/>
            <person name="Tautz D."/>
            <person name="Richards S."/>
            <person name="Weinstock G."/>
            <person name="Gibbs R.A."/>
            <person name="Liu Y."/>
            <person name="Worley K."/>
            <person name="Weinstock G."/>
            <person name="Elsik C.G."/>
            <person name="Reese J.T."/>
            <person name="Elhaik E."/>
            <person name="Landan G."/>
            <person name="Graur D."/>
            <person name="Arensburger P."/>
            <person name="Atkinson P."/>
            <person name="Beeman R.W."/>
            <person name="Beidler J."/>
            <person name="Brown S.J."/>
            <person name="Demuth J.P."/>
            <person name="Drury D.W."/>
            <person name="Du Y.Z."/>
            <person name="Fujiwara H."/>
            <person name="Lorenzen M."/>
            <person name="Maselli V."/>
            <person name="Osanai M."/>
            <person name="Park Y."/>
            <person name="Robertson H.M."/>
            <person name="Tu Z."/>
            <person name="Wang J.J."/>
            <person name="Wang S."/>
            <person name="Richards S."/>
            <person name="Song H."/>
            <person name="Zhang L."/>
            <person name="Sodergren E."/>
            <person name="Werner D."/>
            <person name="Stanke M."/>
            <person name="Morgenstern B."/>
            <person name="Solovyev V."/>
            <person name="Kosarev P."/>
            <person name="Brown G."/>
            <person name="Chen H.C."/>
            <person name="Ermolaeva O."/>
            <person name="Hlavina W."/>
            <person name="Kapustin Y."/>
            <person name="Kiryutin B."/>
            <person name="Kitts P."/>
            <person name="Maglott D."/>
            <person name="Pruitt K."/>
            <person name="Sapojnikov V."/>
            <person name="Souvorov A."/>
            <person name="Mackey A.J."/>
            <person name="Waterhouse R.M."/>
            <person name="Wyder S."/>
            <person name="Zdobnov E.M."/>
            <person name="Zdobnov E.M."/>
            <person name="Wyder S."/>
            <person name="Kriventseva E.V."/>
            <person name="Kadowaki T."/>
            <person name="Bork P."/>
            <person name="Aranda M."/>
            <person name="Bao R."/>
            <person name="Beermann A."/>
            <person name="Berns N."/>
            <person name="Bolognesi R."/>
            <person name="Bonneton F."/>
            <person name="Bopp D."/>
            <person name="Brown S.J."/>
            <person name="Bucher G."/>
            <person name="Butts T."/>
            <person name="Chaumot A."/>
            <person name="Denell R.E."/>
            <person name="Ferrier D.E."/>
            <person name="Friedrich M."/>
            <person name="Gordon C.M."/>
            <person name="Jindra M."/>
            <person name="Klingler M."/>
            <person name="Lan Q."/>
            <person name="Lattorff H.M."/>
            <person name="Laudet V."/>
            <person name="von Levetsow C."/>
            <person name="Liu Z."/>
            <person name="Lutz R."/>
            <person name="Lynch J.A."/>
            <person name="da Fonseca R.N."/>
            <person name="Posnien N."/>
            <person name="Reuter R."/>
            <person name="Roth S."/>
            <person name="Savard J."/>
            <person name="Schinko J.B."/>
            <person name="Schmitt C."/>
            <person name="Schoppmeier M."/>
            <person name="Schroder R."/>
            <person name="Shippy T.D."/>
            <person name="Simonnet F."/>
            <person name="Marques-Souza H."/>
            <person name="Tautz D."/>
            <person name="Tomoyasu Y."/>
            <person name="Trauner J."/>
            <person name="Van der Zee M."/>
            <person name="Vervoort M."/>
            <person name="Wittkopp N."/>
            <person name="Wimmer E.A."/>
            <person name="Yang X."/>
            <person name="Jones A.K."/>
            <person name="Sattelle D.B."/>
            <person name="Ebert P.R."/>
            <person name="Nelson D."/>
            <person name="Scott J.G."/>
            <person name="Beeman R.W."/>
            <person name="Muthukrishnan S."/>
            <person name="Kramer K.J."/>
            <person name="Arakane Y."/>
            <person name="Beeman R.W."/>
            <person name="Zhu Q."/>
            <person name="Hogenkamp D."/>
            <person name="Dixit R."/>
            <person name="Oppert B."/>
            <person name="Jiang H."/>
            <person name="Zou Z."/>
            <person name="Marshall J."/>
            <person name="Elpidina E."/>
            <person name="Vinokurov K."/>
            <person name="Oppert C."/>
            <person name="Zou Z."/>
            <person name="Evans J."/>
            <person name="Lu Z."/>
            <person name="Zhao P."/>
            <person name="Sumathipala N."/>
            <person name="Altincicek B."/>
            <person name="Vilcinskas A."/>
            <person name="Williams M."/>
            <person name="Hultmark D."/>
            <person name="Hetru C."/>
            <person name="Jiang H."/>
            <person name="Grimmelikhuijzen C.J."/>
            <person name="Hauser F."/>
            <person name="Cazzamali G."/>
            <person name="Williamson M."/>
            <person name="Park Y."/>
            <person name="Li B."/>
            <person name="Tanaka Y."/>
            <person name="Predel R."/>
            <person name="Neupert S."/>
            <person name="Schachtner J."/>
            <person name="Verleyen P."/>
            <person name="Raible F."/>
            <person name="Bork P."/>
            <person name="Friedrich M."/>
            <person name="Walden K.K."/>
            <person name="Robertson H.M."/>
            <person name="Angeli S."/>
            <person name="Foret S."/>
            <person name="Bucher G."/>
            <person name="Schuetz S."/>
            <person name="Maleszka R."/>
            <person name="Wimmer E.A."/>
            <person name="Beeman R.W."/>
            <person name="Lorenzen M."/>
            <person name="Tomoyasu Y."/>
            <person name="Miller S.C."/>
            <person name="Grossmann D."/>
            <person name="Bucher G."/>
        </authorList>
    </citation>
    <scope>NUCLEOTIDE SEQUENCE [LARGE SCALE GENOMIC DNA]</scope>
    <source>
        <strain evidence="3 4">Georgia GA2</strain>
    </source>
</reference>
<dbReference type="InterPro" id="IPR023415">
    <property type="entry name" value="LDLR_class-A_CS"/>
</dbReference>
<dbReference type="InParanoid" id="A0A139WGP2"/>
<comment type="caution">
    <text evidence="2">Lacks conserved residue(s) required for the propagation of feature annotation.</text>
</comment>
<dbReference type="SMART" id="SM00192">
    <property type="entry name" value="LDLa"/>
    <property type="match status" value="1"/>
</dbReference>
<dbReference type="SUPFAM" id="SSF57424">
    <property type="entry name" value="LDL receptor-like module"/>
    <property type="match status" value="1"/>
</dbReference>
<evidence type="ECO:0000313" key="3">
    <source>
        <dbReference type="EMBL" id="KYB27122.1"/>
    </source>
</evidence>
<dbReference type="STRING" id="7070.A0A139WGP2"/>
<accession>A0A139WGP2</accession>
<keyword evidence="4" id="KW-1185">Reference proteome</keyword>
<evidence type="ECO:0000256" key="1">
    <source>
        <dbReference type="ARBA" id="ARBA00023157"/>
    </source>
</evidence>
<name>A0A139WGP2_TRICA</name>
<evidence type="ECO:0000313" key="4">
    <source>
        <dbReference type="Proteomes" id="UP000007266"/>
    </source>
</evidence>
<keyword evidence="1 2" id="KW-1015">Disulfide bond</keyword>
<reference evidence="3 4" key="2">
    <citation type="journal article" date="2010" name="Nucleic Acids Res.">
        <title>BeetleBase in 2010: revisions to provide comprehensive genomic information for Tribolium castaneum.</title>
        <authorList>
            <person name="Kim H.S."/>
            <person name="Murphy T."/>
            <person name="Xia J."/>
            <person name="Caragea D."/>
            <person name="Park Y."/>
            <person name="Beeman R.W."/>
            <person name="Lorenzen M.D."/>
            <person name="Butcher S."/>
            <person name="Manak J.R."/>
            <person name="Brown S.J."/>
        </authorList>
    </citation>
    <scope>GENOME REANNOTATION</scope>
    <source>
        <strain evidence="3 4">Georgia GA2</strain>
    </source>
</reference>
<dbReference type="EMBL" id="KQ971344">
    <property type="protein sequence ID" value="KYB27122.1"/>
    <property type="molecule type" value="Genomic_DNA"/>
</dbReference>
<organism evidence="3 4">
    <name type="scientific">Tribolium castaneum</name>
    <name type="common">Red flour beetle</name>
    <dbReference type="NCBI Taxonomy" id="7070"/>
    <lineage>
        <taxon>Eukaryota</taxon>
        <taxon>Metazoa</taxon>
        <taxon>Ecdysozoa</taxon>
        <taxon>Arthropoda</taxon>
        <taxon>Hexapoda</taxon>
        <taxon>Insecta</taxon>
        <taxon>Pterygota</taxon>
        <taxon>Neoptera</taxon>
        <taxon>Endopterygota</taxon>
        <taxon>Coleoptera</taxon>
        <taxon>Polyphaga</taxon>
        <taxon>Cucujiformia</taxon>
        <taxon>Tenebrionidae</taxon>
        <taxon>Tenebrionidae incertae sedis</taxon>
        <taxon>Tribolium</taxon>
    </lineage>
</organism>
<dbReference type="InterPro" id="IPR036055">
    <property type="entry name" value="LDL_receptor-like_sf"/>
</dbReference>
<dbReference type="PROSITE" id="PS50068">
    <property type="entry name" value="LDLRA_2"/>
    <property type="match status" value="1"/>
</dbReference>
<protein>
    <submittedName>
        <fullName evidence="3">Uncharacterized protein</fullName>
    </submittedName>
</protein>
<dbReference type="PROSITE" id="PS01209">
    <property type="entry name" value="LDLRA_1"/>
    <property type="match status" value="1"/>
</dbReference>
<dbReference type="AlphaFoldDB" id="A0A139WGP2"/>
<proteinExistence type="predicted"/>
<evidence type="ECO:0000256" key="2">
    <source>
        <dbReference type="PROSITE-ProRule" id="PRU00124"/>
    </source>
</evidence>
<dbReference type="InterPro" id="IPR002172">
    <property type="entry name" value="LDrepeatLR_classA_rpt"/>
</dbReference>
<feature type="disulfide bond" evidence="2">
    <location>
        <begin position="196"/>
        <end position="211"/>
    </location>
</feature>
<dbReference type="CDD" id="cd00112">
    <property type="entry name" value="LDLa"/>
    <property type="match status" value="1"/>
</dbReference>
<sequence length="213" mass="24241">MILHPNTVQLTKIHYYNGEIPTISREIFDNCVNNSHVKIEKNCFRQRWILKINEIQGGRAKLQWRLVVAVSICVLVAVVFALFFVKQASFVKNQTPTLTLNYTKNLNLGNFTFCHNCTSSEICLKLTEGETPKCCQPVDDKDPTGCGGFCSVDTQFCQLLDAQHRIYQCSNVTNTLKCPQDTFNCGNMCVNLTKRCDGFIHCRDKTDEIKCVR</sequence>
<gene>
    <name evidence="3" type="primary">AUGUSTUS-3.0.2_33319</name>
    <name evidence="3" type="ORF">TcasGA2_TC033319</name>
</gene>
<dbReference type="Gene3D" id="4.10.400.10">
    <property type="entry name" value="Low-density Lipoprotein Receptor"/>
    <property type="match status" value="1"/>
</dbReference>
<dbReference type="Proteomes" id="UP000007266">
    <property type="component" value="Linkage group 6"/>
</dbReference>